<dbReference type="InterPro" id="IPR036291">
    <property type="entry name" value="NAD(P)-bd_dom_sf"/>
</dbReference>
<evidence type="ECO:0000313" key="2">
    <source>
        <dbReference type="EMBL" id="QBN18521.1"/>
    </source>
</evidence>
<proteinExistence type="predicted"/>
<protein>
    <submittedName>
        <fullName evidence="2">SDR family oxidoreductase</fullName>
    </submittedName>
</protein>
<dbReference type="Gene3D" id="3.40.50.720">
    <property type="entry name" value="NAD(P)-binding Rossmann-like Domain"/>
    <property type="match status" value="1"/>
</dbReference>
<dbReference type="RefSeq" id="WP_133276045.1">
    <property type="nucleotide sequence ID" value="NZ_CP037933.1"/>
</dbReference>
<dbReference type="PANTHER" id="PTHR12126:SF11">
    <property type="entry name" value="NADH DEHYDROGENASE [UBIQUINONE] 1 ALPHA SUBCOMPLEX SUBUNIT 9, MITOCHONDRIAL"/>
    <property type="match status" value="1"/>
</dbReference>
<accession>A0A4P6Y7D2</accession>
<evidence type="ECO:0000259" key="1">
    <source>
        <dbReference type="Pfam" id="PF13460"/>
    </source>
</evidence>
<keyword evidence="3" id="KW-1185">Reference proteome</keyword>
<dbReference type="EMBL" id="CP037933">
    <property type="protein sequence ID" value="QBN18521.1"/>
    <property type="molecule type" value="Genomic_DNA"/>
</dbReference>
<dbReference type="AlphaFoldDB" id="A0A4P6Y7D2"/>
<dbReference type="GO" id="GO:0044877">
    <property type="term" value="F:protein-containing complex binding"/>
    <property type="evidence" value="ECO:0007669"/>
    <property type="project" value="TreeGrafter"/>
</dbReference>
<gene>
    <name evidence="2" type="ORF">E1750_06770</name>
</gene>
<dbReference type="Proteomes" id="UP000291124">
    <property type="component" value="Chromosome"/>
</dbReference>
<dbReference type="KEGG" id="fnk:E1750_06770"/>
<dbReference type="InterPro" id="IPR021295">
    <property type="entry name" value="DUF2867"/>
</dbReference>
<dbReference type="InterPro" id="IPR051207">
    <property type="entry name" value="ComplexI_NDUFA9_subunit"/>
</dbReference>
<dbReference type="Pfam" id="PF11066">
    <property type="entry name" value="DUF2867"/>
    <property type="match status" value="1"/>
</dbReference>
<dbReference type="InterPro" id="IPR016040">
    <property type="entry name" value="NAD(P)-bd_dom"/>
</dbReference>
<dbReference type="SUPFAM" id="SSF51735">
    <property type="entry name" value="NAD(P)-binding Rossmann-fold domains"/>
    <property type="match status" value="1"/>
</dbReference>
<reference evidence="3" key="1">
    <citation type="submission" date="2019-03" db="EMBL/GenBank/DDBJ databases">
        <title>Flavobacterium sp.</title>
        <authorList>
            <person name="Kim H."/>
        </authorList>
    </citation>
    <scope>NUCLEOTIDE SEQUENCE [LARGE SCALE GENOMIC DNA]</scope>
    <source>
        <strain evidence="3">GS13</strain>
    </source>
</reference>
<dbReference type="PANTHER" id="PTHR12126">
    <property type="entry name" value="NADH-UBIQUINONE OXIDOREDUCTASE 39 KDA SUBUNIT-RELATED"/>
    <property type="match status" value="1"/>
</dbReference>
<evidence type="ECO:0000313" key="3">
    <source>
        <dbReference type="Proteomes" id="UP000291124"/>
    </source>
</evidence>
<name>A0A4P6Y7D2_9FLAO</name>
<sequence length="472" mass="53823">MKILLTGATGYIGKRLLPILVEQGHEVVCCVRDKNRFYAPKPLLKSIKIIEVDFLKKESLTAIPEDIDAAYYLIHSMSSSAAHYNELERISAENFVSRINETKAQQVIYLSGIVNDSSLSKHLSSRKKVEDVLNTGSFAVTTLRAGIIVGSGSASFEIIRDLIQKLPIMITPRWLDTKCQPIAISDVLEFLSKSLLNPLTYDQNFDIGGPDILTYKEMLLGFAKAKNLKRRIYTIPIMTPKLSSYWLYFVTSTSYKLATALVSSMKVEVICKDNRINTLLDVQPMTYELAVSKALLKIDKDDVTSSWKDSLISGRFRGNISKFLKVPKKDCYIDRRKKEIINKAFTIERIWSIGGETGWYYGDWLWNLRGFIDKLYGGVGSRRGRTNKHDIHAGDALDFWRVLYANKEEGKLVLFAEMKLPGEAWLEFKIINNTLYQSATFKPKGIWGRLYWYSVLPFHGFIFQGMLNKLIQ</sequence>
<organism evidence="2 3">
    <name type="scientific">Flavobacterium nackdongense</name>
    <dbReference type="NCBI Taxonomy" id="2547394"/>
    <lineage>
        <taxon>Bacteria</taxon>
        <taxon>Pseudomonadati</taxon>
        <taxon>Bacteroidota</taxon>
        <taxon>Flavobacteriia</taxon>
        <taxon>Flavobacteriales</taxon>
        <taxon>Flavobacteriaceae</taxon>
        <taxon>Flavobacterium</taxon>
    </lineage>
</organism>
<dbReference type="Pfam" id="PF13460">
    <property type="entry name" value="NAD_binding_10"/>
    <property type="match status" value="1"/>
</dbReference>
<dbReference type="OrthoDB" id="9774199at2"/>
<feature type="domain" description="NAD(P)-binding" evidence="1">
    <location>
        <begin position="7"/>
        <end position="129"/>
    </location>
</feature>